<sequence length="57" mass="6696">MGNVKILHGHTYKLQVEISGDLYESRCKKKQWSLIFSDLKSIVKKSYFRSDGSRLYL</sequence>
<evidence type="ECO:0000313" key="7">
    <source>
        <dbReference type="EMBL" id="SPX43000.1"/>
    </source>
</evidence>
<dbReference type="EC" id="4.1.2.50" evidence="3"/>
<gene>
    <name evidence="7" type="ORF">NCTC11872_02650</name>
</gene>
<evidence type="ECO:0000256" key="6">
    <source>
        <dbReference type="ARBA" id="ARBA00048807"/>
    </source>
</evidence>
<dbReference type="GO" id="GO:0070497">
    <property type="term" value="F:6-carboxytetrahydropterin synthase activity"/>
    <property type="evidence" value="ECO:0007669"/>
    <property type="project" value="UniProtKB-EC"/>
</dbReference>
<proteinExistence type="inferred from homology"/>
<dbReference type="SUPFAM" id="SSF55620">
    <property type="entry name" value="Tetrahydrobiopterin biosynthesis enzymes-like"/>
    <property type="match status" value="1"/>
</dbReference>
<dbReference type="Gene3D" id="3.30.479.10">
    <property type="entry name" value="6-pyruvoyl tetrahydropterin synthase/QueD"/>
    <property type="match status" value="1"/>
</dbReference>
<protein>
    <recommendedName>
        <fullName evidence="4">6-carboxy-5,6,7,8-tetrahydropterin synthase</fullName>
        <ecNumber evidence="3">4.1.2.50</ecNumber>
    </recommendedName>
    <alternativeName>
        <fullName evidence="5">Queuosine biosynthesis protein QueD</fullName>
    </alternativeName>
</protein>
<dbReference type="InterPro" id="IPR038418">
    <property type="entry name" value="6-PTP_synth/QueD_sf"/>
</dbReference>
<evidence type="ECO:0000256" key="1">
    <source>
        <dbReference type="ARBA" id="ARBA00005061"/>
    </source>
</evidence>
<accession>A0A2X1PRP0</accession>
<name>A0A2X1PRP0_HAEIF</name>
<dbReference type="InterPro" id="IPR007115">
    <property type="entry name" value="6-PTP_synth/QueD"/>
</dbReference>
<evidence type="ECO:0000256" key="4">
    <source>
        <dbReference type="ARBA" id="ARBA00018141"/>
    </source>
</evidence>
<evidence type="ECO:0000256" key="5">
    <source>
        <dbReference type="ARBA" id="ARBA00031449"/>
    </source>
</evidence>
<evidence type="ECO:0000313" key="8">
    <source>
        <dbReference type="Proteomes" id="UP000249936"/>
    </source>
</evidence>
<dbReference type="UniPathway" id="UPA00391"/>
<reference evidence="7 8" key="1">
    <citation type="submission" date="2018-06" db="EMBL/GenBank/DDBJ databases">
        <authorList>
            <consortium name="Pathogen Informatics"/>
            <person name="Doyle S."/>
        </authorList>
    </citation>
    <scope>NUCLEOTIDE SEQUENCE [LARGE SCALE GENOMIC DNA]</scope>
    <source>
        <strain evidence="7 8">NCTC11872</strain>
    </source>
</reference>
<evidence type="ECO:0000256" key="3">
    <source>
        <dbReference type="ARBA" id="ARBA00012982"/>
    </source>
</evidence>
<dbReference type="Proteomes" id="UP000249936">
    <property type="component" value="Unassembled WGS sequence"/>
</dbReference>
<dbReference type="AlphaFoldDB" id="A0A2X1PRP0"/>
<comment type="catalytic activity">
    <reaction evidence="6">
        <text>7,8-dihydroneopterin 3'-triphosphate + H2O = 6-carboxy-5,6,7,8-tetrahydropterin + triphosphate + acetaldehyde + 2 H(+)</text>
        <dbReference type="Rhea" id="RHEA:27966"/>
        <dbReference type="ChEBI" id="CHEBI:15343"/>
        <dbReference type="ChEBI" id="CHEBI:15377"/>
        <dbReference type="ChEBI" id="CHEBI:15378"/>
        <dbReference type="ChEBI" id="CHEBI:18036"/>
        <dbReference type="ChEBI" id="CHEBI:58462"/>
        <dbReference type="ChEBI" id="CHEBI:61032"/>
        <dbReference type="EC" id="4.1.2.50"/>
    </reaction>
</comment>
<organism evidence="7 8">
    <name type="scientific">Haemophilus influenzae</name>
    <dbReference type="NCBI Taxonomy" id="727"/>
    <lineage>
        <taxon>Bacteria</taxon>
        <taxon>Pseudomonadati</taxon>
        <taxon>Pseudomonadota</taxon>
        <taxon>Gammaproteobacteria</taxon>
        <taxon>Pasteurellales</taxon>
        <taxon>Pasteurellaceae</taxon>
        <taxon>Haemophilus</taxon>
    </lineage>
</organism>
<evidence type="ECO:0000256" key="2">
    <source>
        <dbReference type="ARBA" id="ARBA00008900"/>
    </source>
</evidence>
<dbReference type="EMBL" id="UASK01000010">
    <property type="protein sequence ID" value="SPX43000.1"/>
    <property type="molecule type" value="Genomic_DNA"/>
</dbReference>
<dbReference type="Pfam" id="PF01242">
    <property type="entry name" value="PTPS"/>
    <property type="match status" value="1"/>
</dbReference>
<comment type="similarity">
    <text evidence="2">Belongs to the PTPS family. QueD subfamily.</text>
</comment>
<comment type="pathway">
    <text evidence="1">Purine metabolism; 7-cyano-7-deazaguanine biosynthesis.</text>
</comment>